<dbReference type="InterPro" id="IPR015915">
    <property type="entry name" value="Kelch-typ_b-propeller"/>
</dbReference>
<dbReference type="Gene3D" id="1.25.40.420">
    <property type="match status" value="1"/>
</dbReference>
<keyword evidence="2" id="KW-0677">Repeat</keyword>
<dbReference type="FunFam" id="1.25.40.420:FF:000001">
    <property type="entry name" value="Kelch-like family member 12"/>
    <property type="match status" value="1"/>
</dbReference>
<organism evidence="4 5">
    <name type="scientific">Macrosiphum euphorbiae</name>
    <name type="common">potato aphid</name>
    <dbReference type="NCBI Taxonomy" id="13131"/>
    <lineage>
        <taxon>Eukaryota</taxon>
        <taxon>Metazoa</taxon>
        <taxon>Ecdysozoa</taxon>
        <taxon>Arthropoda</taxon>
        <taxon>Hexapoda</taxon>
        <taxon>Insecta</taxon>
        <taxon>Pterygota</taxon>
        <taxon>Neoptera</taxon>
        <taxon>Paraneoptera</taxon>
        <taxon>Hemiptera</taxon>
        <taxon>Sternorrhyncha</taxon>
        <taxon>Aphidomorpha</taxon>
        <taxon>Aphidoidea</taxon>
        <taxon>Aphididae</taxon>
        <taxon>Macrosiphini</taxon>
        <taxon>Macrosiphum</taxon>
    </lineage>
</organism>
<dbReference type="Pfam" id="PF01344">
    <property type="entry name" value="Kelch_1"/>
    <property type="match status" value="3"/>
</dbReference>
<keyword evidence="5" id="KW-1185">Reference proteome</keyword>
<evidence type="ECO:0000313" key="4">
    <source>
        <dbReference type="EMBL" id="CAI6374075.1"/>
    </source>
</evidence>
<dbReference type="AlphaFoldDB" id="A0AAV0XZL6"/>
<dbReference type="Proteomes" id="UP001160148">
    <property type="component" value="Unassembled WGS sequence"/>
</dbReference>
<evidence type="ECO:0000256" key="1">
    <source>
        <dbReference type="ARBA" id="ARBA00022441"/>
    </source>
</evidence>
<dbReference type="InterPro" id="IPR011705">
    <property type="entry name" value="BACK"/>
</dbReference>
<dbReference type="Gene3D" id="2.120.10.80">
    <property type="entry name" value="Kelch-type beta propeller"/>
    <property type="match status" value="1"/>
</dbReference>
<dbReference type="SUPFAM" id="SSF117281">
    <property type="entry name" value="Kelch motif"/>
    <property type="match status" value="1"/>
</dbReference>
<dbReference type="InterPro" id="IPR006652">
    <property type="entry name" value="Kelch_1"/>
</dbReference>
<dbReference type="EMBL" id="CARXXK010001153">
    <property type="protein sequence ID" value="CAI6374075.1"/>
    <property type="molecule type" value="Genomic_DNA"/>
</dbReference>
<accession>A0AAV0XZL6</accession>
<dbReference type="SMART" id="SM00612">
    <property type="entry name" value="Kelch"/>
    <property type="match status" value="3"/>
</dbReference>
<proteinExistence type="predicted"/>
<evidence type="ECO:0000259" key="3">
    <source>
        <dbReference type="SMART" id="SM00875"/>
    </source>
</evidence>
<keyword evidence="1" id="KW-0880">Kelch repeat</keyword>
<dbReference type="Pfam" id="PF07707">
    <property type="entry name" value="BACK"/>
    <property type="match status" value="1"/>
</dbReference>
<protein>
    <recommendedName>
        <fullName evidence="3">BACK domain-containing protein</fullName>
    </recommendedName>
</protein>
<dbReference type="PANTHER" id="PTHR24412:SF441">
    <property type="entry name" value="KELCH-LIKE PROTEIN 28"/>
    <property type="match status" value="1"/>
</dbReference>
<evidence type="ECO:0000256" key="2">
    <source>
        <dbReference type="ARBA" id="ARBA00022737"/>
    </source>
</evidence>
<feature type="domain" description="BACK" evidence="3">
    <location>
        <begin position="49"/>
        <end position="135"/>
    </location>
</feature>
<comment type="caution">
    <text evidence="4">The sequence shown here is derived from an EMBL/GenBank/DDBJ whole genome shotgun (WGS) entry which is preliminary data.</text>
</comment>
<evidence type="ECO:0000313" key="5">
    <source>
        <dbReference type="Proteomes" id="UP001160148"/>
    </source>
</evidence>
<dbReference type="SMART" id="SM00875">
    <property type="entry name" value="BACK"/>
    <property type="match status" value="1"/>
</dbReference>
<reference evidence="4 5" key="1">
    <citation type="submission" date="2023-01" db="EMBL/GenBank/DDBJ databases">
        <authorList>
            <person name="Whitehead M."/>
        </authorList>
    </citation>
    <scope>NUCLEOTIDE SEQUENCE [LARGE SCALE GENOMIC DNA]</scope>
</reference>
<name>A0AAV0XZL6_9HEMI</name>
<dbReference type="PANTHER" id="PTHR24412">
    <property type="entry name" value="KELCH PROTEIN"/>
    <property type="match status" value="1"/>
</dbReference>
<gene>
    <name evidence="4" type="ORF">MEUPH1_LOCUS27731</name>
</gene>
<sequence length="371" mass="41728">MDTIQASSCENNLKQVLTSKECEPTNFRNNSHSARILEDLQSLRKNEVLCDIRIETDDGCITEVVKSDEFLSLSSQDVVKIISCNDLAVPYEEKVLDCVMRWVNHDLDPRKDFVPELMEHVRLPLLKPNILFKISEEPLLKNSPKCKDYVYDAIQFNLQKSVEHFTIPKTIRCKPRQFGVSQKVILMFNLSDTSPKCYTECNQKWRTVSSMSTERWDLGVGVLNNLLYAVGGAGNGKCLTSVEYYDPTLDTWTPVADMSACRQGVGVGVLDGLMYAIGGYGGKYLKSVEVYRPSDGVWSSVADMEICRYRPGVVALDGLLYVMGGESDEPINDTVEIYNPKTNTWTMERLSRNGVQIYGGVVVDRPPNCIN</sequence>